<evidence type="ECO:0000256" key="5">
    <source>
        <dbReference type="SAM" id="Phobius"/>
    </source>
</evidence>
<keyword evidence="7" id="KW-0436">Ligase</keyword>
<feature type="domain" description="O-antigen ligase-related" evidence="6">
    <location>
        <begin position="235"/>
        <end position="361"/>
    </location>
</feature>
<dbReference type="Pfam" id="PF04932">
    <property type="entry name" value="Wzy_C"/>
    <property type="match status" value="1"/>
</dbReference>
<feature type="transmembrane region" description="Helical" evidence="5">
    <location>
        <begin position="68"/>
        <end position="91"/>
    </location>
</feature>
<reference evidence="7 8" key="1">
    <citation type="submission" date="2023-08" db="EMBL/GenBank/DDBJ databases">
        <title>Nocardioides seae sp. nov., a bacterium isolated from a soil.</title>
        <authorList>
            <person name="Wang X."/>
        </authorList>
    </citation>
    <scope>NUCLEOTIDE SEQUENCE [LARGE SCALE GENOMIC DNA]</scope>
    <source>
        <strain evidence="7 8">YZH12</strain>
    </source>
</reference>
<feature type="transmembrane region" description="Helical" evidence="5">
    <location>
        <begin position="267"/>
        <end position="284"/>
    </location>
</feature>
<evidence type="ECO:0000313" key="8">
    <source>
        <dbReference type="Proteomes" id="UP001268542"/>
    </source>
</evidence>
<dbReference type="PANTHER" id="PTHR37422:SF13">
    <property type="entry name" value="LIPOPOLYSACCHARIDE BIOSYNTHESIS PROTEIN PA4999-RELATED"/>
    <property type="match status" value="1"/>
</dbReference>
<dbReference type="Proteomes" id="UP001268542">
    <property type="component" value="Unassembled WGS sequence"/>
</dbReference>
<gene>
    <name evidence="7" type="ORF">RDV89_14995</name>
</gene>
<keyword evidence="2 5" id="KW-0812">Transmembrane</keyword>
<accession>A0ABU3PZ09</accession>
<dbReference type="EMBL" id="JAVYII010000006">
    <property type="protein sequence ID" value="MDT9594389.1"/>
    <property type="molecule type" value="Genomic_DNA"/>
</dbReference>
<proteinExistence type="predicted"/>
<evidence type="ECO:0000259" key="6">
    <source>
        <dbReference type="Pfam" id="PF04932"/>
    </source>
</evidence>
<dbReference type="PANTHER" id="PTHR37422">
    <property type="entry name" value="TEICHURONIC ACID BIOSYNTHESIS PROTEIN TUAE"/>
    <property type="match status" value="1"/>
</dbReference>
<evidence type="ECO:0000256" key="3">
    <source>
        <dbReference type="ARBA" id="ARBA00022989"/>
    </source>
</evidence>
<sequence>MTRVQDGAAAGPAAGVVAGVRPVAVLLLGYPLWWALGVQLPFWALAAAPVLVWLWLNRRTIVLPPGYGALLLFLGWVLASGLTLTTVRYAMAYGLRLVLYVAVVAIGIAVWNALRHGYPARRVVTWLVAFWAAAILLAYPGILVSNLEFTSPLEALLRALGIDDPFLTSLTHPEFSEYDQLYGAPRPSPLFAYTNDWGAAVGILLPVGMYAFVTAAGRREKVLLGLLLLASVPPVLVSLNRGCWITIGVALAWVVVQRALSGDLRPVAAVGATVAAIGATVVLVEPLRRALTARFEYGNTSTRATLYEASWDLALRSPLLGWGAPQSSEGLADSNDVSIGTHGQLWTILVSQGLVGLGLFVLAVLLVWWHARPASGAPEVWLHALGPALLVQIAFYEVLPVPLAVALLALAVCGTQRRRPTLPSHSLAGRLVTNDD</sequence>
<feature type="transmembrane region" description="Helical" evidence="5">
    <location>
        <begin position="222"/>
        <end position="255"/>
    </location>
</feature>
<keyword evidence="8" id="KW-1185">Reference proteome</keyword>
<dbReference type="InterPro" id="IPR051533">
    <property type="entry name" value="WaaL-like"/>
</dbReference>
<keyword evidence="4 5" id="KW-0472">Membrane</keyword>
<feature type="transmembrane region" description="Helical" evidence="5">
    <location>
        <begin position="197"/>
        <end position="215"/>
    </location>
</feature>
<dbReference type="GO" id="GO:0016874">
    <property type="term" value="F:ligase activity"/>
    <property type="evidence" value="ECO:0007669"/>
    <property type="project" value="UniProtKB-KW"/>
</dbReference>
<evidence type="ECO:0000256" key="4">
    <source>
        <dbReference type="ARBA" id="ARBA00023136"/>
    </source>
</evidence>
<feature type="transmembrane region" description="Helical" evidence="5">
    <location>
        <begin position="389"/>
        <end position="413"/>
    </location>
</feature>
<feature type="transmembrane region" description="Helical" evidence="5">
    <location>
        <begin position="32"/>
        <end position="56"/>
    </location>
</feature>
<keyword evidence="3 5" id="KW-1133">Transmembrane helix</keyword>
<evidence type="ECO:0000256" key="2">
    <source>
        <dbReference type="ARBA" id="ARBA00022692"/>
    </source>
</evidence>
<feature type="transmembrane region" description="Helical" evidence="5">
    <location>
        <begin position="345"/>
        <end position="369"/>
    </location>
</feature>
<name>A0ABU3PZ09_9ACTN</name>
<evidence type="ECO:0000256" key="1">
    <source>
        <dbReference type="ARBA" id="ARBA00004141"/>
    </source>
</evidence>
<feature type="transmembrane region" description="Helical" evidence="5">
    <location>
        <begin position="123"/>
        <end position="142"/>
    </location>
</feature>
<organism evidence="7 8">
    <name type="scientific">Nocardioides imazamoxiresistens</name>
    <dbReference type="NCBI Taxonomy" id="3231893"/>
    <lineage>
        <taxon>Bacteria</taxon>
        <taxon>Bacillati</taxon>
        <taxon>Actinomycetota</taxon>
        <taxon>Actinomycetes</taxon>
        <taxon>Propionibacteriales</taxon>
        <taxon>Nocardioidaceae</taxon>
        <taxon>Nocardioides</taxon>
    </lineage>
</organism>
<dbReference type="RefSeq" id="WP_315734105.1">
    <property type="nucleotide sequence ID" value="NZ_JAVYII010000006.1"/>
</dbReference>
<comment type="caution">
    <text evidence="7">The sequence shown here is derived from an EMBL/GenBank/DDBJ whole genome shotgun (WGS) entry which is preliminary data.</text>
</comment>
<protein>
    <submittedName>
        <fullName evidence="7">O-antigen ligase family protein</fullName>
    </submittedName>
</protein>
<dbReference type="InterPro" id="IPR007016">
    <property type="entry name" value="O-antigen_ligase-rel_domated"/>
</dbReference>
<feature type="transmembrane region" description="Helical" evidence="5">
    <location>
        <begin position="97"/>
        <end position="114"/>
    </location>
</feature>
<evidence type="ECO:0000313" key="7">
    <source>
        <dbReference type="EMBL" id="MDT9594389.1"/>
    </source>
</evidence>
<comment type="subcellular location">
    <subcellularLocation>
        <location evidence="1">Membrane</location>
        <topology evidence="1">Multi-pass membrane protein</topology>
    </subcellularLocation>
</comment>